<keyword evidence="3" id="KW-1185">Reference proteome</keyword>
<dbReference type="RefSeq" id="XP_041293842.1">
    <property type="nucleotide sequence ID" value="XM_041428252.1"/>
</dbReference>
<proteinExistence type="predicted"/>
<comment type="caution">
    <text evidence="2">The sequence shown here is derived from an EMBL/GenBank/DDBJ whole genome shotgun (WGS) entry which is preliminary data.</text>
</comment>
<keyword evidence="1" id="KW-0732">Signal</keyword>
<dbReference type="Proteomes" id="UP000823399">
    <property type="component" value="Unassembled WGS sequence"/>
</dbReference>
<feature type="chain" id="PRO_5040132701" evidence="1">
    <location>
        <begin position="31"/>
        <end position="130"/>
    </location>
</feature>
<organism evidence="2 3">
    <name type="scientific">Suillus discolor</name>
    <dbReference type="NCBI Taxonomy" id="1912936"/>
    <lineage>
        <taxon>Eukaryota</taxon>
        <taxon>Fungi</taxon>
        <taxon>Dikarya</taxon>
        <taxon>Basidiomycota</taxon>
        <taxon>Agaricomycotina</taxon>
        <taxon>Agaricomycetes</taxon>
        <taxon>Agaricomycetidae</taxon>
        <taxon>Boletales</taxon>
        <taxon>Suillineae</taxon>
        <taxon>Suillaceae</taxon>
        <taxon>Suillus</taxon>
    </lineage>
</organism>
<evidence type="ECO:0000256" key="1">
    <source>
        <dbReference type="SAM" id="SignalP"/>
    </source>
</evidence>
<protein>
    <submittedName>
        <fullName evidence="2">Uncharacterized protein</fullName>
    </submittedName>
</protein>
<evidence type="ECO:0000313" key="3">
    <source>
        <dbReference type="Proteomes" id="UP000823399"/>
    </source>
</evidence>
<sequence length="130" mass="14300">MSSRSCLNRASINTSSFFFLVGMCLAGTAGSNREALRSSSVSRVMLRHLESLARVNHNLRSLLRLKLRDFSTPSGELPGLNVEDCNSMPTGRMLNISVSLLECDPSSHTEARVLWPEHVEISVSPALFHS</sequence>
<dbReference type="GeneID" id="64690511"/>
<evidence type="ECO:0000313" key="2">
    <source>
        <dbReference type="EMBL" id="KAG2109974.1"/>
    </source>
</evidence>
<name>A0A9P7F9W6_9AGAM</name>
<reference evidence="2" key="1">
    <citation type="journal article" date="2020" name="New Phytol.">
        <title>Comparative genomics reveals dynamic genome evolution in host specialist ectomycorrhizal fungi.</title>
        <authorList>
            <person name="Lofgren L.A."/>
            <person name="Nguyen N.H."/>
            <person name="Vilgalys R."/>
            <person name="Ruytinx J."/>
            <person name="Liao H.L."/>
            <person name="Branco S."/>
            <person name="Kuo A."/>
            <person name="LaButti K."/>
            <person name="Lipzen A."/>
            <person name="Andreopoulos W."/>
            <person name="Pangilinan J."/>
            <person name="Riley R."/>
            <person name="Hundley H."/>
            <person name="Na H."/>
            <person name="Barry K."/>
            <person name="Grigoriev I.V."/>
            <person name="Stajich J.E."/>
            <person name="Kennedy P.G."/>
        </authorList>
    </citation>
    <scope>NUCLEOTIDE SEQUENCE</scope>
    <source>
        <strain evidence="2">FC423</strain>
    </source>
</reference>
<accession>A0A9P7F9W6</accession>
<feature type="signal peptide" evidence="1">
    <location>
        <begin position="1"/>
        <end position="30"/>
    </location>
</feature>
<gene>
    <name evidence="2" type="ORF">F5147DRAFT_143119</name>
</gene>
<dbReference type="AlphaFoldDB" id="A0A9P7F9W6"/>
<dbReference type="EMBL" id="JABBWM010000022">
    <property type="protein sequence ID" value="KAG2109974.1"/>
    <property type="molecule type" value="Genomic_DNA"/>
</dbReference>